<dbReference type="InterPro" id="IPR009057">
    <property type="entry name" value="Homeodomain-like_sf"/>
</dbReference>
<protein>
    <recommendedName>
        <fullName evidence="5">HTH araC/xylS-type domain-containing protein</fullName>
    </recommendedName>
</protein>
<keyword evidence="4" id="KW-1133">Transmembrane helix</keyword>
<dbReference type="eggNOG" id="COG2207">
    <property type="taxonomic scope" value="Bacteria"/>
</dbReference>
<dbReference type="PANTHER" id="PTHR43280">
    <property type="entry name" value="ARAC-FAMILY TRANSCRIPTIONAL REGULATOR"/>
    <property type="match status" value="1"/>
</dbReference>
<dbReference type="GO" id="GO:0003700">
    <property type="term" value="F:DNA-binding transcription factor activity"/>
    <property type="evidence" value="ECO:0007669"/>
    <property type="project" value="InterPro"/>
</dbReference>
<dbReference type="PRINTS" id="PR00032">
    <property type="entry name" value="HTHARAC"/>
</dbReference>
<evidence type="ECO:0000259" key="5">
    <source>
        <dbReference type="PROSITE" id="PS01124"/>
    </source>
</evidence>
<dbReference type="PANTHER" id="PTHR43280:SF2">
    <property type="entry name" value="HTH-TYPE TRANSCRIPTIONAL REGULATOR EXSA"/>
    <property type="match status" value="1"/>
</dbReference>
<dbReference type="InterPro" id="IPR018062">
    <property type="entry name" value="HTH_AraC-typ_CS"/>
</dbReference>
<evidence type="ECO:0000256" key="4">
    <source>
        <dbReference type="SAM" id="Phobius"/>
    </source>
</evidence>
<dbReference type="PROSITE" id="PS01124">
    <property type="entry name" value="HTH_ARAC_FAMILY_2"/>
    <property type="match status" value="1"/>
</dbReference>
<comment type="caution">
    <text evidence="6">The sequence shown here is derived from an EMBL/GenBank/DDBJ whole genome shotgun (WGS) entry which is preliminary data.</text>
</comment>
<evidence type="ECO:0000256" key="2">
    <source>
        <dbReference type="ARBA" id="ARBA00023125"/>
    </source>
</evidence>
<dbReference type="Pfam" id="PF12833">
    <property type="entry name" value="HTH_18"/>
    <property type="match status" value="1"/>
</dbReference>
<feature type="transmembrane region" description="Helical" evidence="4">
    <location>
        <begin position="194"/>
        <end position="216"/>
    </location>
</feature>
<keyword evidence="1" id="KW-0805">Transcription regulation</keyword>
<keyword evidence="4" id="KW-0472">Membrane</keyword>
<evidence type="ECO:0000313" key="6">
    <source>
        <dbReference type="EMBL" id="GAL84524.1"/>
    </source>
</evidence>
<accession>A0A098LDK8</accession>
<dbReference type="GO" id="GO:0043565">
    <property type="term" value="F:sequence-specific DNA binding"/>
    <property type="evidence" value="ECO:0007669"/>
    <property type="project" value="InterPro"/>
</dbReference>
<reference evidence="6 7" key="1">
    <citation type="submission" date="2014-09" db="EMBL/GenBank/DDBJ databases">
        <title>Sporocytophaga myxococcoides PG-01 genome sequencing.</title>
        <authorList>
            <person name="Liu L."/>
            <person name="Gao P.J."/>
            <person name="Chen G.J."/>
            <person name="Wang L.S."/>
        </authorList>
    </citation>
    <scope>NUCLEOTIDE SEQUENCE [LARGE SCALE GENOMIC DNA]</scope>
    <source>
        <strain evidence="6 7">PG-01</strain>
    </source>
</reference>
<keyword evidence="4" id="KW-0812">Transmembrane</keyword>
<dbReference type="SUPFAM" id="SSF46689">
    <property type="entry name" value="Homeodomain-like"/>
    <property type="match status" value="1"/>
</dbReference>
<proteinExistence type="predicted"/>
<dbReference type="AlphaFoldDB" id="A0A098LDK8"/>
<evidence type="ECO:0000256" key="1">
    <source>
        <dbReference type="ARBA" id="ARBA00023015"/>
    </source>
</evidence>
<dbReference type="Gene3D" id="1.10.10.60">
    <property type="entry name" value="Homeodomain-like"/>
    <property type="match status" value="2"/>
</dbReference>
<dbReference type="EMBL" id="BBLT01000003">
    <property type="protein sequence ID" value="GAL84524.1"/>
    <property type="molecule type" value="Genomic_DNA"/>
</dbReference>
<sequence length="347" mass="40093">MSYFAFFHKEELTLFPSAQKLNANFYTDKNDNGQSLVISSIHNDSVIGFRFILKKGFVLPYAGINLARPEYQVLDVSEYNRLEVEVSSKNVSDLLIYLVTKDKNVKDTSNRLRDRHSSTNIEITKKRQTLLLKFKEFSTPDWWFTAIGQPKSDFSDPEWNRMNQLSFSTGLNPKLDMKSLLELYKVRFYRDNTIVMLIMVLFEVFIIAGLFIRFYFKSKTDGKKAFSVDVRYKPLETSEKSDTGFNFLDFINENFNNAELDLSLVSKESGVNQRFISETISEKFNCNFKTYVNQIRINEAKRLLKESDFNIGEIAYAVGFSSPGSFNRVFKSMTGKTPSEFQEGSGQ</sequence>
<keyword evidence="2" id="KW-0238">DNA-binding</keyword>
<feature type="domain" description="HTH araC/xylS-type" evidence="5">
    <location>
        <begin position="245"/>
        <end position="344"/>
    </location>
</feature>
<evidence type="ECO:0000313" key="7">
    <source>
        <dbReference type="Proteomes" id="UP000030185"/>
    </source>
</evidence>
<dbReference type="InterPro" id="IPR018060">
    <property type="entry name" value="HTH_AraC"/>
</dbReference>
<keyword evidence="7" id="KW-1185">Reference proteome</keyword>
<dbReference type="Proteomes" id="UP000030185">
    <property type="component" value="Unassembled WGS sequence"/>
</dbReference>
<dbReference type="PROSITE" id="PS00041">
    <property type="entry name" value="HTH_ARAC_FAMILY_1"/>
    <property type="match status" value="1"/>
</dbReference>
<name>A0A098LDK8_9BACT</name>
<dbReference type="STRING" id="153721.MYP_1752"/>
<dbReference type="SMART" id="SM00342">
    <property type="entry name" value="HTH_ARAC"/>
    <property type="match status" value="1"/>
</dbReference>
<keyword evidence="3" id="KW-0804">Transcription</keyword>
<organism evidence="6 7">
    <name type="scientific">Sporocytophaga myxococcoides</name>
    <dbReference type="NCBI Taxonomy" id="153721"/>
    <lineage>
        <taxon>Bacteria</taxon>
        <taxon>Pseudomonadati</taxon>
        <taxon>Bacteroidota</taxon>
        <taxon>Cytophagia</taxon>
        <taxon>Cytophagales</taxon>
        <taxon>Cytophagaceae</taxon>
        <taxon>Sporocytophaga</taxon>
    </lineage>
</organism>
<gene>
    <name evidence="6" type="ORF">MYP_1752</name>
</gene>
<evidence type="ECO:0000256" key="3">
    <source>
        <dbReference type="ARBA" id="ARBA00023163"/>
    </source>
</evidence>
<dbReference type="InterPro" id="IPR020449">
    <property type="entry name" value="Tscrpt_reg_AraC-type_HTH"/>
</dbReference>